<evidence type="ECO:0000313" key="2">
    <source>
        <dbReference type="Proteomes" id="UP000233769"/>
    </source>
</evidence>
<protein>
    <submittedName>
        <fullName evidence="1">Uncharacterized protein</fullName>
    </submittedName>
</protein>
<proteinExistence type="predicted"/>
<gene>
    <name evidence="1" type="ORF">TK0001_4783</name>
</gene>
<reference evidence="2" key="1">
    <citation type="submission" date="2017-10" db="EMBL/GenBank/DDBJ databases">
        <authorList>
            <person name="Regsiter A."/>
            <person name="William W."/>
        </authorList>
    </citation>
    <scope>NUCLEOTIDE SEQUENCE [LARGE SCALE GENOMIC DNA]</scope>
</reference>
<evidence type="ECO:0000313" key="1">
    <source>
        <dbReference type="EMBL" id="SOR31368.1"/>
    </source>
</evidence>
<organism evidence="1 2">
    <name type="scientific">Methylorubrum extorquens</name>
    <name type="common">Methylobacterium dichloromethanicum</name>
    <name type="synonym">Methylobacterium extorquens</name>
    <dbReference type="NCBI Taxonomy" id="408"/>
    <lineage>
        <taxon>Bacteria</taxon>
        <taxon>Pseudomonadati</taxon>
        <taxon>Pseudomonadota</taxon>
        <taxon>Alphaproteobacteria</taxon>
        <taxon>Hyphomicrobiales</taxon>
        <taxon>Methylobacteriaceae</taxon>
        <taxon>Methylorubrum</taxon>
    </lineage>
</organism>
<accession>A0A2N9AVQ5</accession>
<name>A0A2N9AVQ5_METEX</name>
<dbReference type="Proteomes" id="UP000233769">
    <property type="component" value="Chromosome tk0001"/>
</dbReference>
<sequence>MSEMIFESLALFLTIKPHPVIEIADRRIA</sequence>
<dbReference type="AlphaFoldDB" id="A0A2N9AVQ5"/>
<dbReference type="EMBL" id="LT962688">
    <property type="protein sequence ID" value="SOR31368.1"/>
    <property type="molecule type" value="Genomic_DNA"/>
</dbReference>